<organism evidence="3 4">
    <name type="scientific">Leptothrix cholodnii (strain ATCC 51168 / LMG 8142 / SP-6)</name>
    <name type="common">Leptothrix discophora (strain SP-6)</name>
    <dbReference type="NCBI Taxonomy" id="395495"/>
    <lineage>
        <taxon>Bacteria</taxon>
        <taxon>Pseudomonadati</taxon>
        <taxon>Pseudomonadota</taxon>
        <taxon>Betaproteobacteria</taxon>
        <taxon>Burkholderiales</taxon>
        <taxon>Sphaerotilaceae</taxon>
        <taxon>Leptothrix</taxon>
    </lineage>
</organism>
<reference evidence="3 4" key="1">
    <citation type="submission" date="2008-03" db="EMBL/GenBank/DDBJ databases">
        <title>Complete sequence of Leptothrix cholodnii SP-6.</title>
        <authorList>
            <consortium name="US DOE Joint Genome Institute"/>
            <person name="Copeland A."/>
            <person name="Lucas S."/>
            <person name="Lapidus A."/>
            <person name="Glavina del Rio T."/>
            <person name="Dalin E."/>
            <person name="Tice H."/>
            <person name="Bruce D."/>
            <person name="Goodwin L."/>
            <person name="Pitluck S."/>
            <person name="Chertkov O."/>
            <person name="Brettin T."/>
            <person name="Detter J.C."/>
            <person name="Han C."/>
            <person name="Kuske C.R."/>
            <person name="Schmutz J."/>
            <person name="Larimer F."/>
            <person name="Land M."/>
            <person name="Hauser L."/>
            <person name="Kyrpides N."/>
            <person name="Lykidis A."/>
            <person name="Emerson D."/>
            <person name="Richardson P."/>
        </authorList>
    </citation>
    <scope>NUCLEOTIDE SEQUENCE [LARGE SCALE GENOMIC DNA]</scope>
    <source>
        <strain evidence="4">ATCC 51168 / LMG 8142 / SP-6</strain>
    </source>
</reference>
<accession>B1XWG5</accession>
<sequence>MSQYNIAQAKAQFSELVQRALAGEEVVIARDNRPLLRLMPLATTGKPRAPGSAKTLVKSIAADFDAPLDDLAEYR</sequence>
<evidence type="ECO:0000256" key="2">
    <source>
        <dbReference type="RuleBase" id="RU362080"/>
    </source>
</evidence>
<dbReference type="SUPFAM" id="SSF143120">
    <property type="entry name" value="YefM-like"/>
    <property type="match status" value="1"/>
</dbReference>
<dbReference type="STRING" id="395495.Lcho_1566"/>
<dbReference type="HOGENOM" id="CLU_163140_3_2_4"/>
<dbReference type="OrthoDB" id="9800503at2"/>
<name>B1XWG5_LEPCP</name>
<dbReference type="NCBIfam" id="TIGR01552">
    <property type="entry name" value="phd_fam"/>
    <property type="match status" value="1"/>
</dbReference>
<keyword evidence="4" id="KW-1185">Reference proteome</keyword>
<protein>
    <recommendedName>
        <fullName evidence="2">Antitoxin</fullName>
    </recommendedName>
</protein>
<dbReference type="RefSeq" id="WP_012346594.1">
    <property type="nucleotide sequence ID" value="NC_010524.1"/>
</dbReference>
<dbReference type="EMBL" id="CP001013">
    <property type="protein sequence ID" value="ACB33833.1"/>
    <property type="molecule type" value="Genomic_DNA"/>
</dbReference>
<dbReference type="Proteomes" id="UP000001693">
    <property type="component" value="Chromosome"/>
</dbReference>
<dbReference type="AlphaFoldDB" id="B1XWG5"/>
<evidence type="ECO:0000256" key="1">
    <source>
        <dbReference type="ARBA" id="ARBA00009981"/>
    </source>
</evidence>
<dbReference type="Pfam" id="PF02604">
    <property type="entry name" value="PhdYeFM_antitox"/>
    <property type="match status" value="1"/>
</dbReference>
<gene>
    <name evidence="3" type="ordered locus">Lcho_1566</name>
</gene>
<dbReference type="InterPro" id="IPR006442">
    <property type="entry name" value="Antitoxin_Phd/YefM"/>
</dbReference>
<dbReference type="InterPro" id="IPR036165">
    <property type="entry name" value="YefM-like_sf"/>
</dbReference>
<evidence type="ECO:0000313" key="3">
    <source>
        <dbReference type="EMBL" id="ACB33833.1"/>
    </source>
</evidence>
<dbReference type="Gene3D" id="3.40.1620.10">
    <property type="entry name" value="YefM-like domain"/>
    <property type="match status" value="1"/>
</dbReference>
<dbReference type="eggNOG" id="COG4118">
    <property type="taxonomic scope" value="Bacteria"/>
</dbReference>
<dbReference type="KEGG" id="lch:Lcho_1566"/>
<proteinExistence type="inferred from homology"/>
<comment type="similarity">
    <text evidence="1 2">Belongs to the phD/YefM antitoxin family.</text>
</comment>
<evidence type="ECO:0000313" key="4">
    <source>
        <dbReference type="Proteomes" id="UP000001693"/>
    </source>
</evidence>
<comment type="function">
    <text evidence="2">Antitoxin component of a type II toxin-antitoxin (TA) system.</text>
</comment>